<reference evidence="11 12" key="1">
    <citation type="submission" date="2019-11" db="EMBL/GenBank/DDBJ databases">
        <title>Comparative genomics of hydrocarbon-degrading Desulfosarcina strains.</title>
        <authorList>
            <person name="Watanabe M."/>
            <person name="Kojima H."/>
            <person name="Fukui M."/>
        </authorList>
    </citation>
    <scope>NUCLEOTIDE SEQUENCE [LARGE SCALE GENOMIC DNA]</scope>
    <source>
        <strain evidence="11 12">PL12</strain>
    </source>
</reference>
<feature type="signal peptide" evidence="9">
    <location>
        <begin position="1"/>
        <end position="23"/>
    </location>
</feature>
<dbReference type="Pfam" id="PF02415">
    <property type="entry name" value="Chlam_PMP"/>
    <property type="match status" value="1"/>
</dbReference>
<protein>
    <recommendedName>
        <fullName evidence="10">Right handed beta helix domain-containing protein</fullName>
    </recommendedName>
</protein>
<dbReference type="GO" id="GO:0005576">
    <property type="term" value="C:extracellular region"/>
    <property type="evidence" value="ECO:0007669"/>
    <property type="project" value="UniProtKB-SubCell"/>
</dbReference>
<evidence type="ECO:0000256" key="5">
    <source>
        <dbReference type="ARBA" id="ARBA00022729"/>
    </source>
</evidence>
<evidence type="ECO:0000256" key="8">
    <source>
        <dbReference type="SAM" id="MobiDB-lite"/>
    </source>
</evidence>
<dbReference type="Gene3D" id="2.160.20.10">
    <property type="entry name" value="Single-stranded right-handed beta-helix, Pectin lyase-like"/>
    <property type="match status" value="1"/>
</dbReference>
<dbReference type="AlphaFoldDB" id="A0A5K7YTE0"/>
<dbReference type="Pfam" id="PF13229">
    <property type="entry name" value="Beta_helix"/>
    <property type="match status" value="1"/>
</dbReference>
<evidence type="ECO:0000313" key="12">
    <source>
        <dbReference type="Proteomes" id="UP000427906"/>
    </source>
</evidence>
<accession>A0A5K7YTE0</accession>
<dbReference type="InterPro" id="IPR011050">
    <property type="entry name" value="Pectin_lyase_fold/virulence"/>
</dbReference>
<keyword evidence="4" id="KW-0964">Secreted</keyword>
<dbReference type="InterPro" id="IPR039448">
    <property type="entry name" value="Beta_helix"/>
</dbReference>
<evidence type="ECO:0000313" key="11">
    <source>
        <dbReference type="EMBL" id="BBO67907.1"/>
    </source>
</evidence>
<keyword evidence="5 9" id="KW-0732">Signal</keyword>
<gene>
    <name evidence="11" type="ORF">DSCA_18370</name>
</gene>
<keyword evidence="6" id="KW-0472">Membrane</keyword>
<dbReference type="PANTHER" id="PTHR11319:SF35">
    <property type="entry name" value="OUTER MEMBRANE PROTEIN PMPC-RELATED"/>
    <property type="match status" value="1"/>
</dbReference>
<keyword evidence="12" id="KW-1185">Reference proteome</keyword>
<evidence type="ECO:0000256" key="6">
    <source>
        <dbReference type="ARBA" id="ARBA00023136"/>
    </source>
</evidence>
<dbReference type="InterPro" id="IPR003368">
    <property type="entry name" value="POMP_repeat"/>
</dbReference>
<organism evidence="11 12">
    <name type="scientific">Desulfosarcina alkanivorans</name>
    <dbReference type="NCBI Taxonomy" id="571177"/>
    <lineage>
        <taxon>Bacteria</taxon>
        <taxon>Pseudomonadati</taxon>
        <taxon>Thermodesulfobacteriota</taxon>
        <taxon>Desulfobacteria</taxon>
        <taxon>Desulfobacterales</taxon>
        <taxon>Desulfosarcinaceae</taxon>
        <taxon>Desulfosarcina</taxon>
    </lineage>
</organism>
<evidence type="ECO:0000256" key="9">
    <source>
        <dbReference type="SAM" id="SignalP"/>
    </source>
</evidence>
<evidence type="ECO:0000256" key="3">
    <source>
        <dbReference type="ARBA" id="ARBA00004613"/>
    </source>
</evidence>
<evidence type="ECO:0000256" key="7">
    <source>
        <dbReference type="ARBA" id="ARBA00023237"/>
    </source>
</evidence>
<comment type="subcellular location">
    <subcellularLocation>
        <location evidence="1">Cell envelope</location>
    </subcellularLocation>
    <subcellularLocation>
        <location evidence="2">Cell outer membrane</location>
    </subcellularLocation>
    <subcellularLocation>
        <location evidence="3">Secreted</location>
    </subcellularLocation>
</comment>
<sequence length="814" mass="85686">MNAMRNTVTLLVVLTIAMGTAFAGQPFRTPGNPSVVYVNLASRTASPDGGSWGSAYASLAEALQSDLTGKEEIWVARGTYAPTRDADRHASFTLVSGIGLYGGFSGRETRREQRNWKRNPTVLTGEIGDPDEMGDNVYHVVTGSDDAILDGFTIRDGYAVMAEGETDDSGCLVAVPDAASAMEILRIVTNIKNSSGAGLLNLHAGTVTRNCRFTSNFASKGGAVYNMVTRSWDPSDMAATVVGEPPSFETCIFEDNHATGRGGAVNNDFYTASTFVNCIFAGNRCDAKGGALYADMGSPVALINVLFRQNEAERGAALVADGVSPHRMVYATFVGNIAYDIGAALYQGTYMGDARDGEAFIGNEVHLYKSIVIGNDSESSSSSISNWHDCRATHDGESIVETEEGSLTVNDYLNPMTYASRSKRAGWRPDRKVNTAYWTERFENDPNRTYTAYAYDTASVPGTPAIIYVDDNAIGHNDGTSWPDAYTSLSVALENAILGSQIWVAAGTYKPTTGTDRSQAFVMKEGVAVYGGFAGTESNVNARDYNTYTTTLSGDIGTVGDASDNSYHVLFGASGAVLDGFVVQGGNADGDFFHSRGAGLLCYDAASPDIANCTFQDNTAVEGGAIACYADAAPTITNCLIAGNTAENGGALLFRTGPDSQENGPKIVDTFLSDNIASDRGGAVYIDYGAWPGFDACTISGNASTGNGGGVYVDNNASQLSAIEARFTACDLVNNLSGQRGGAFAIYEGTVFLDNSTITENFAATGGGGIALDYMGSYVNMDDSSTITDNTATSGENDIDDDSTMGALPPPMAM</sequence>
<evidence type="ECO:0000256" key="4">
    <source>
        <dbReference type="ARBA" id="ARBA00022525"/>
    </source>
</evidence>
<dbReference type="PANTHER" id="PTHR11319">
    <property type="entry name" value="G PROTEIN-COUPLED RECEPTOR-RELATED"/>
    <property type="match status" value="1"/>
</dbReference>
<proteinExistence type="predicted"/>
<evidence type="ECO:0000256" key="1">
    <source>
        <dbReference type="ARBA" id="ARBA00004196"/>
    </source>
</evidence>
<evidence type="ECO:0000259" key="10">
    <source>
        <dbReference type="Pfam" id="PF13229"/>
    </source>
</evidence>
<dbReference type="Proteomes" id="UP000427906">
    <property type="component" value="Chromosome"/>
</dbReference>
<evidence type="ECO:0000256" key="2">
    <source>
        <dbReference type="ARBA" id="ARBA00004442"/>
    </source>
</evidence>
<dbReference type="InterPro" id="IPR012334">
    <property type="entry name" value="Pectin_lyas_fold"/>
</dbReference>
<dbReference type="KEGG" id="dalk:DSCA_18370"/>
<feature type="region of interest" description="Disordered" evidence="8">
    <location>
        <begin position="787"/>
        <end position="814"/>
    </location>
</feature>
<dbReference type="EMBL" id="AP021874">
    <property type="protein sequence ID" value="BBO67907.1"/>
    <property type="molecule type" value="Genomic_DNA"/>
</dbReference>
<feature type="compositionally biased region" description="Polar residues" evidence="8">
    <location>
        <begin position="787"/>
        <end position="796"/>
    </location>
</feature>
<dbReference type="GO" id="GO:0009279">
    <property type="term" value="C:cell outer membrane"/>
    <property type="evidence" value="ECO:0007669"/>
    <property type="project" value="UniProtKB-SubCell"/>
</dbReference>
<keyword evidence="7" id="KW-0998">Cell outer membrane</keyword>
<name>A0A5K7YTE0_9BACT</name>
<dbReference type="SUPFAM" id="SSF51126">
    <property type="entry name" value="Pectin lyase-like"/>
    <property type="match status" value="2"/>
</dbReference>
<feature type="domain" description="Right handed beta helix" evidence="10">
    <location>
        <begin position="591"/>
        <end position="722"/>
    </location>
</feature>
<feature type="chain" id="PRO_5024307935" description="Right handed beta helix domain-containing protein" evidence="9">
    <location>
        <begin position="24"/>
        <end position="814"/>
    </location>
</feature>